<dbReference type="InterPro" id="IPR003226">
    <property type="entry name" value="MYG1_exonuclease"/>
</dbReference>
<dbReference type="EMBL" id="LBQZ01000017">
    <property type="protein sequence ID" value="KKP88487.1"/>
    <property type="molecule type" value="Genomic_DNA"/>
</dbReference>
<dbReference type="Proteomes" id="UP000034798">
    <property type="component" value="Unassembled WGS sequence"/>
</dbReference>
<evidence type="ECO:0000313" key="2">
    <source>
        <dbReference type="EMBL" id="KKP88487.1"/>
    </source>
</evidence>
<gene>
    <name evidence="2" type="ORF">UR91_C0017G0011</name>
</gene>
<reference evidence="2 3" key="1">
    <citation type="journal article" date="2015" name="Nature">
        <title>rRNA introns, odd ribosomes, and small enigmatic genomes across a large radiation of phyla.</title>
        <authorList>
            <person name="Brown C.T."/>
            <person name="Hug L.A."/>
            <person name="Thomas B.C."/>
            <person name="Sharon I."/>
            <person name="Castelle C.J."/>
            <person name="Singh A."/>
            <person name="Wilkins M.J."/>
            <person name="Williams K.H."/>
            <person name="Banfield J.F."/>
        </authorList>
    </citation>
    <scope>NUCLEOTIDE SEQUENCE [LARGE SCALE GENOMIC DNA]</scope>
</reference>
<sequence>MKKLTKLVTHDGSFHPDDIFAAATLLIMLENRGENFKIIRTRDIEIKKSGDYVFDVGRIYSEDLNRFDHHQKGGAGEREGIPYSSFGLIWKKFGKEISGSKEVADVIERKLVMPVDANDNGIDLYKSNFSNIFPYTLQDVFSIFSPTALEDVEKDKQFLKVLVWAKEILKREIKRASDQIEITKIIKGYYKKSEDKRLIVIDKPKVSRFEIWDALQDFEEPLFVVYGDKDDWSVVSMRKSKSSFGNRKDFPVSWGGYSYEDLQKITGVKDAVFCHRALFLAVAKSKEGAIKLAELALLG</sequence>
<name>A0A0G0G9U1_9BACT</name>
<comment type="caution">
    <text evidence="2">The sequence shown here is derived from an EMBL/GenBank/DDBJ whole genome shotgun (WGS) entry which is preliminary data.</text>
</comment>
<proteinExistence type="inferred from homology"/>
<dbReference type="PANTHER" id="PTHR11215:SF1">
    <property type="entry name" value="MYG1 EXONUCLEASE"/>
    <property type="match status" value="1"/>
</dbReference>
<dbReference type="PANTHER" id="PTHR11215">
    <property type="entry name" value="METAL DEPENDENT HYDROLASE - RELATED"/>
    <property type="match status" value="1"/>
</dbReference>
<organism evidence="2 3">
    <name type="scientific">Candidatus Nomurabacteria bacterium GW2011_GWC2_35_8</name>
    <dbReference type="NCBI Taxonomy" id="1618752"/>
    <lineage>
        <taxon>Bacteria</taxon>
        <taxon>Candidatus Nomuraibacteriota</taxon>
    </lineage>
</organism>
<dbReference type="Pfam" id="PF03690">
    <property type="entry name" value="MYG1_exonuc"/>
    <property type="match status" value="1"/>
</dbReference>
<evidence type="ECO:0000256" key="1">
    <source>
        <dbReference type="ARBA" id="ARBA00010105"/>
    </source>
</evidence>
<dbReference type="GO" id="GO:0005737">
    <property type="term" value="C:cytoplasm"/>
    <property type="evidence" value="ECO:0007669"/>
    <property type="project" value="TreeGrafter"/>
</dbReference>
<accession>A0A0G0G9U1</accession>
<dbReference type="PATRIC" id="fig|1618752.3.peg.324"/>
<evidence type="ECO:0000313" key="3">
    <source>
        <dbReference type="Proteomes" id="UP000034798"/>
    </source>
</evidence>
<evidence type="ECO:0008006" key="4">
    <source>
        <dbReference type="Google" id="ProtNLM"/>
    </source>
</evidence>
<comment type="similarity">
    <text evidence="1">Belongs to the MYG1 family.</text>
</comment>
<dbReference type="AlphaFoldDB" id="A0A0G0G9U1"/>
<protein>
    <recommendedName>
        <fullName evidence="4">Metal-dependent protein hydrolase</fullName>
    </recommendedName>
</protein>